<dbReference type="STRING" id="745531.A0A0C3RYA9"/>
<dbReference type="HOGENOM" id="CLU_1548163_0_0_1"/>
<dbReference type="AlphaFoldDB" id="A0A0C3RYA9"/>
<name>A0A0C3RYA9_PHLG1</name>
<accession>A0A0C3RYA9</accession>
<protein>
    <submittedName>
        <fullName evidence="1">Uncharacterized protein</fullName>
    </submittedName>
</protein>
<organism evidence="1 2">
    <name type="scientific">Phlebiopsis gigantea (strain 11061_1 CR5-6)</name>
    <name type="common">White-rot fungus</name>
    <name type="synonym">Peniophora gigantea</name>
    <dbReference type="NCBI Taxonomy" id="745531"/>
    <lineage>
        <taxon>Eukaryota</taxon>
        <taxon>Fungi</taxon>
        <taxon>Dikarya</taxon>
        <taxon>Basidiomycota</taxon>
        <taxon>Agaricomycotina</taxon>
        <taxon>Agaricomycetes</taxon>
        <taxon>Polyporales</taxon>
        <taxon>Phanerochaetaceae</taxon>
        <taxon>Phlebiopsis</taxon>
    </lineage>
</organism>
<reference evidence="1 2" key="1">
    <citation type="journal article" date="2014" name="PLoS Genet.">
        <title>Analysis of the Phlebiopsis gigantea genome, transcriptome and secretome provides insight into its pioneer colonization strategies of wood.</title>
        <authorList>
            <person name="Hori C."/>
            <person name="Ishida T."/>
            <person name="Igarashi K."/>
            <person name="Samejima M."/>
            <person name="Suzuki H."/>
            <person name="Master E."/>
            <person name="Ferreira P."/>
            <person name="Ruiz-Duenas F.J."/>
            <person name="Held B."/>
            <person name="Canessa P."/>
            <person name="Larrondo L.F."/>
            <person name="Schmoll M."/>
            <person name="Druzhinina I.S."/>
            <person name="Kubicek C.P."/>
            <person name="Gaskell J.A."/>
            <person name="Kersten P."/>
            <person name="St John F."/>
            <person name="Glasner J."/>
            <person name="Sabat G."/>
            <person name="Splinter BonDurant S."/>
            <person name="Syed K."/>
            <person name="Yadav J."/>
            <person name="Mgbeahuruike A.C."/>
            <person name="Kovalchuk A."/>
            <person name="Asiegbu F.O."/>
            <person name="Lackner G."/>
            <person name="Hoffmeister D."/>
            <person name="Rencoret J."/>
            <person name="Gutierrez A."/>
            <person name="Sun H."/>
            <person name="Lindquist E."/>
            <person name="Barry K."/>
            <person name="Riley R."/>
            <person name="Grigoriev I.V."/>
            <person name="Henrissat B."/>
            <person name="Kues U."/>
            <person name="Berka R.M."/>
            <person name="Martinez A.T."/>
            <person name="Covert S.F."/>
            <person name="Blanchette R.A."/>
            <person name="Cullen D."/>
        </authorList>
    </citation>
    <scope>NUCLEOTIDE SEQUENCE [LARGE SCALE GENOMIC DNA]</scope>
    <source>
        <strain evidence="1 2">11061_1 CR5-6</strain>
    </source>
</reference>
<dbReference type="OrthoDB" id="3256358at2759"/>
<proteinExistence type="predicted"/>
<gene>
    <name evidence="1" type="ORF">PHLGIDRAFT_390613</name>
</gene>
<evidence type="ECO:0000313" key="2">
    <source>
        <dbReference type="Proteomes" id="UP000053257"/>
    </source>
</evidence>
<sequence length="173" mass="19084">MWQIHPTYMPRAADVWMYHHNPPGWILPGVPALRSVSFSRILSGFFTFRFAGMTPPVAEFLANKVFYILPDPMDDSPCTTAKEFGLRTRHVVVGQVKAATHASIHPYGHGHTGPSAPSVSSTSFISYATTRHGTASANLSVISLDDRRRGRCGCDGRSGHCVVGRFDYECLFQ</sequence>
<dbReference type="EMBL" id="KN840909">
    <property type="protein sequence ID" value="KIP01132.1"/>
    <property type="molecule type" value="Genomic_DNA"/>
</dbReference>
<keyword evidence="2" id="KW-1185">Reference proteome</keyword>
<evidence type="ECO:0000313" key="1">
    <source>
        <dbReference type="EMBL" id="KIP01132.1"/>
    </source>
</evidence>
<dbReference type="Proteomes" id="UP000053257">
    <property type="component" value="Unassembled WGS sequence"/>
</dbReference>